<feature type="transmembrane region" description="Helical" evidence="2">
    <location>
        <begin position="334"/>
        <end position="358"/>
    </location>
</feature>
<evidence type="ECO:0000313" key="3">
    <source>
        <dbReference type="EMBL" id="CAE8611578.1"/>
    </source>
</evidence>
<keyword evidence="2" id="KW-0812">Transmembrane</keyword>
<sequence>MNSELSAILEVTAKGNRERGEAGLARAEQDLRTLASQVRKLEEAHVARDEKIHELSLFERSGSSALANHGSELGQLKDSFDKLHQRELGLSSRLEKNKMVVDDACGALHRLQLTTHASEEELKKSSAQTVKRLERVESRFLAVQERVAAIDEGVDSLGKNVKSLNGAMALMDLMPQDDGHVDHEKAASKNAMERLDQRLVQMREELTQVTTDLHEEVSTKVDELRSSIGLNKERIDQHGDSILQLDESLVELRSQVHSADLRIMEQDGKQDALKEQTTMFEGYFADIFGFQKDVASRLEVHENEFGKVGSRFDCVEESVQETGGGGGGGGGGGVVVAVVVVAVAVVVVVGVVIVAFVVAVVVDVVVVVVDVVVVVVACCCC</sequence>
<proteinExistence type="predicted"/>
<evidence type="ECO:0000256" key="1">
    <source>
        <dbReference type="SAM" id="Coils"/>
    </source>
</evidence>
<protein>
    <submittedName>
        <fullName evidence="3">Uncharacterized protein</fullName>
    </submittedName>
</protein>
<organism evidence="3 4">
    <name type="scientific">Polarella glacialis</name>
    <name type="common">Dinoflagellate</name>
    <dbReference type="NCBI Taxonomy" id="89957"/>
    <lineage>
        <taxon>Eukaryota</taxon>
        <taxon>Sar</taxon>
        <taxon>Alveolata</taxon>
        <taxon>Dinophyceae</taxon>
        <taxon>Suessiales</taxon>
        <taxon>Suessiaceae</taxon>
        <taxon>Polarella</taxon>
    </lineage>
</organism>
<comment type="caution">
    <text evidence="3">The sequence shown here is derived from an EMBL/GenBank/DDBJ whole genome shotgun (WGS) entry which is preliminary data.</text>
</comment>
<keyword evidence="2" id="KW-1133">Transmembrane helix</keyword>
<evidence type="ECO:0000256" key="2">
    <source>
        <dbReference type="SAM" id="Phobius"/>
    </source>
</evidence>
<dbReference type="AlphaFoldDB" id="A0A813FGI6"/>
<keyword evidence="1" id="KW-0175">Coiled coil</keyword>
<keyword evidence="2" id="KW-0472">Membrane</keyword>
<feature type="coiled-coil region" evidence="1">
    <location>
        <begin position="185"/>
        <end position="212"/>
    </location>
</feature>
<gene>
    <name evidence="3" type="ORF">PGLA1383_LOCUS29379</name>
</gene>
<accession>A0A813FGI6</accession>
<dbReference type="EMBL" id="CAJNNV010025031">
    <property type="protein sequence ID" value="CAE8611578.1"/>
    <property type="molecule type" value="Genomic_DNA"/>
</dbReference>
<name>A0A813FGI6_POLGL</name>
<feature type="transmembrane region" description="Helical" evidence="2">
    <location>
        <begin position="364"/>
        <end position="380"/>
    </location>
</feature>
<keyword evidence="4" id="KW-1185">Reference proteome</keyword>
<evidence type="ECO:0000313" key="4">
    <source>
        <dbReference type="Proteomes" id="UP000654075"/>
    </source>
</evidence>
<dbReference type="Proteomes" id="UP000654075">
    <property type="component" value="Unassembled WGS sequence"/>
</dbReference>
<reference evidence="3" key="1">
    <citation type="submission" date="2021-02" db="EMBL/GenBank/DDBJ databases">
        <authorList>
            <person name="Dougan E. K."/>
            <person name="Rhodes N."/>
            <person name="Thang M."/>
            <person name="Chan C."/>
        </authorList>
    </citation>
    <scope>NUCLEOTIDE SEQUENCE</scope>
</reference>